<evidence type="ECO:0000313" key="7">
    <source>
        <dbReference type="EMBL" id="RWS05289.1"/>
    </source>
</evidence>
<proteinExistence type="inferred from homology"/>
<dbReference type="InterPro" id="IPR045231">
    <property type="entry name" value="Yip1/4-like"/>
</dbReference>
<keyword evidence="5 6" id="KW-0472">Membrane</keyword>
<evidence type="ECO:0000256" key="1">
    <source>
        <dbReference type="ARBA" id="ARBA00004141"/>
    </source>
</evidence>
<dbReference type="PANTHER" id="PTHR21236">
    <property type="entry name" value="GOLGI MEMBRANE PROTEIN YIP1"/>
    <property type="match status" value="1"/>
</dbReference>
<keyword evidence="3 6" id="KW-0812">Transmembrane</keyword>
<feature type="transmembrane region" description="Helical" evidence="6">
    <location>
        <begin position="101"/>
        <end position="122"/>
    </location>
</feature>
<sequence>MQTDVSLLEGEIANDGTHSTSGYKANSLDTLDEPITETLLRDFKGVLTKVKLILFPIRSVDANKSLLKDWDLWGPLILCTFVALTLHHGDDNIDGKVGPHFAEIFVLIWFGSLIVSVNYKLLAVSNTRRKTASVRGVCPS</sequence>
<evidence type="ECO:0000256" key="2">
    <source>
        <dbReference type="ARBA" id="ARBA00010596"/>
    </source>
</evidence>
<accession>A0A443QQS2</accession>
<name>A0A443QQS2_9ACAR</name>
<comment type="similarity">
    <text evidence="2">Belongs to the YIP1 family.</text>
</comment>
<feature type="non-terminal residue" evidence="7">
    <location>
        <position position="140"/>
    </location>
</feature>
<keyword evidence="4 6" id="KW-1133">Transmembrane helix</keyword>
<dbReference type="EMBL" id="NCKV01052959">
    <property type="protein sequence ID" value="RWS05289.1"/>
    <property type="molecule type" value="Genomic_DNA"/>
</dbReference>
<reference evidence="7 8" key="1">
    <citation type="journal article" date="2018" name="Gigascience">
        <title>Genomes of trombidid mites reveal novel predicted allergens and laterally-transferred genes associated with secondary metabolism.</title>
        <authorList>
            <person name="Dong X."/>
            <person name="Chaisiri K."/>
            <person name="Xia D."/>
            <person name="Armstrong S.D."/>
            <person name="Fang Y."/>
            <person name="Donnelly M.J."/>
            <person name="Kadowaki T."/>
            <person name="McGarry J.W."/>
            <person name="Darby A.C."/>
            <person name="Makepeace B.L."/>
        </authorList>
    </citation>
    <scope>NUCLEOTIDE SEQUENCE [LARGE SCALE GENOMIC DNA]</scope>
    <source>
        <strain evidence="7">UoL-UT</strain>
    </source>
</reference>
<dbReference type="GO" id="GO:0006888">
    <property type="term" value="P:endoplasmic reticulum to Golgi vesicle-mediated transport"/>
    <property type="evidence" value="ECO:0007669"/>
    <property type="project" value="InterPro"/>
</dbReference>
<organism evidence="7 8">
    <name type="scientific">Leptotrombidium deliense</name>
    <dbReference type="NCBI Taxonomy" id="299467"/>
    <lineage>
        <taxon>Eukaryota</taxon>
        <taxon>Metazoa</taxon>
        <taxon>Ecdysozoa</taxon>
        <taxon>Arthropoda</taxon>
        <taxon>Chelicerata</taxon>
        <taxon>Arachnida</taxon>
        <taxon>Acari</taxon>
        <taxon>Acariformes</taxon>
        <taxon>Trombidiformes</taxon>
        <taxon>Prostigmata</taxon>
        <taxon>Anystina</taxon>
        <taxon>Parasitengona</taxon>
        <taxon>Trombiculoidea</taxon>
        <taxon>Trombiculidae</taxon>
        <taxon>Leptotrombidium</taxon>
    </lineage>
</organism>
<comment type="caution">
    <text evidence="7">The sequence shown here is derived from an EMBL/GenBank/DDBJ whole genome shotgun (WGS) entry which is preliminary data.</text>
</comment>
<evidence type="ECO:0000313" key="8">
    <source>
        <dbReference type="Proteomes" id="UP000288716"/>
    </source>
</evidence>
<dbReference type="GO" id="GO:0005802">
    <property type="term" value="C:trans-Golgi network"/>
    <property type="evidence" value="ECO:0007669"/>
    <property type="project" value="TreeGrafter"/>
</dbReference>
<dbReference type="OrthoDB" id="411251at2759"/>
<dbReference type="Proteomes" id="UP000288716">
    <property type="component" value="Unassembled WGS sequence"/>
</dbReference>
<evidence type="ECO:0000256" key="3">
    <source>
        <dbReference type="ARBA" id="ARBA00022692"/>
    </source>
</evidence>
<dbReference type="GO" id="GO:0016020">
    <property type="term" value="C:membrane"/>
    <property type="evidence" value="ECO:0007669"/>
    <property type="project" value="UniProtKB-SubCell"/>
</dbReference>
<evidence type="ECO:0000256" key="5">
    <source>
        <dbReference type="ARBA" id="ARBA00023136"/>
    </source>
</evidence>
<feature type="transmembrane region" description="Helical" evidence="6">
    <location>
        <begin position="72"/>
        <end position="89"/>
    </location>
</feature>
<evidence type="ECO:0000256" key="4">
    <source>
        <dbReference type="ARBA" id="ARBA00022989"/>
    </source>
</evidence>
<dbReference type="STRING" id="299467.A0A443QQS2"/>
<evidence type="ECO:0000256" key="6">
    <source>
        <dbReference type="SAM" id="Phobius"/>
    </source>
</evidence>
<protein>
    <recommendedName>
        <fullName evidence="9">Protein YIPF6-like protein</fullName>
    </recommendedName>
</protein>
<dbReference type="PANTHER" id="PTHR21236:SF1">
    <property type="entry name" value="PROTEIN YIPF6"/>
    <property type="match status" value="1"/>
</dbReference>
<evidence type="ECO:0008006" key="9">
    <source>
        <dbReference type="Google" id="ProtNLM"/>
    </source>
</evidence>
<dbReference type="VEuPathDB" id="VectorBase:LDEU014229"/>
<dbReference type="AlphaFoldDB" id="A0A443QQS2"/>
<gene>
    <name evidence="7" type="ORF">B4U80_03179</name>
</gene>
<keyword evidence="8" id="KW-1185">Reference proteome</keyword>
<comment type="subcellular location">
    <subcellularLocation>
        <location evidence="1">Membrane</location>
        <topology evidence="1">Multi-pass membrane protein</topology>
    </subcellularLocation>
</comment>